<comment type="caution">
    <text evidence="9">The sequence shown here is derived from an EMBL/GenBank/DDBJ whole genome shotgun (WGS) entry which is preliminary data.</text>
</comment>
<keyword evidence="3" id="KW-0808">Transferase</keyword>
<dbReference type="Gene3D" id="3.40.50.2300">
    <property type="match status" value="1"/>
</dbReference>
<reference evidence="9" key="1">
    <citation type="submission" date="2022-05" db="EMBL/GenBank/DDBJ databases">
        <authorList>
            <person name="Pankratov T."/>
        </authorList>
    </citation>
    <scope>NUCLEOTIDE SEQUENCE</scope>
    <source>
        <strain evidence="9">BP6-180914</strain>
    </source>
</reference>
<dbReference type="InterPro" id="IPR011006">
    <property type="entry name" value="CheY-like_superfamily"/>
</dbReference>
<evidence type="ECO:0000256" key="5">
    <source>
        <dbReference type="PROSITE-ProRule" id="PRU00169"/>
    </source>
</evidence>
<keyword evidence="5" id="KW-0597">Phosphoprotein</keyword>
<dbReference type="PANTHER" id="PTHR43047">
    <property type="entry name" value="TWO-COMPONENT HISTIDINE PROTEIN KINASE"/>
    <property type="match status" value="1"/>
</dbReference>
<dbReference type="AlphaFoldDB" id="A0AA42CM66"/>
<dbReference type="GO" id="GO:0000155">
    <property type="term" value="F:phosphorelay sensor kinase activity"/>
    <property type="evidence" value="ECO:0007669"/>
    <property type="project" value="TreeGrafter"/>
</dbReference>
<dbReference type="GO" id="GO:0005886">
    <property type="term" value="C:plasma membrane"/>
    <property type="evidence" value="ECO:0007669"/>
    <property type="project" value="TreeGrafter"/>
</dbReference>
<evidence type="ECO:0000259" key="8">
    <source>
        <dbReference type="PROSITE" id="PS50110"/>
    </source>
</evidence>
<dbReference type="SMART" id="SM00448">
    <property type="entry name" value="REC"/>
    <property type="match status" value="1"/>
</dbReference>
<evidence type="ECO:0000256" key="2">
    <source>
        <dbReference type="ARBA" id="ARBA00012438"/>
    </source>
</evidence>
<dbReference type="InterPro" id="IPR004358">
    <property type="entry name" value="Sig_transdc_His_kin-like_C"/>
</dbReference>
<keyword evidence="4" id="KW-0418">Kinase</keyword>
<dbReference type="EC" id="2.7.13.3" evidence="2"/>
<gene>
    <name evidence="9" type="ORF">M8523_31080</name>
</gene>
<proteinExistence type="predicted"/>
<dbReference type="InterPro" id="IPR005467">
    <property type="entry name" value="His_kinase_dom"/>
</dbReference>
<keyword evidence="10" id="KW-1185">Reference proteome</keyword>
<dbReference type="GO" id="GO:0009927">
    <property type="term" value="F:histidine phosphotransfer kinase activity"/>
    <property type="evidence" value="ECO:0007669"/>
    <property type="project" value="TreeGrafter"/>
</dbReference>
<evidence type="ECO:0000256" key="6">
    <source>
        <dbReference type="SAM" id="MobiDB-lite"/>
    </source>
</evidence>
<protein>
    <recommendedName>
        <fullName evidence="2">histidine kinase</fullName>
        <ecNumber evidence="2">2.7.13.3</ecNumber>
    </recommendedName>
</protein>
<feature type="domain" description="Histidine kinase" evidence="7">
    <location>
        <begin position="1"/>
        <end position="102"/>
    </location>
</feature>
<dbReference type="Pfam" id="PF00072">
    <property type="entry name" value="Response_reg"/>
    <property type="match status" value="1"/>
</dbReference>
<feature type="domain" description="Response regulatory" evidence="8">
    <location>
        <begin position="125"/>
        <end position="238"/>
    </location>
</feature>
<dbReference type="PANTHER" id="PTHR43047:SF72">
    <property type="entry name" value="OSMOSENSING HISTIDINE PROTEIN KINASE SLN1"/>
    <property type="match status" value="1"/>
</dbReference>
<dbReference type="InterPro" id="IPR003594">
    <property type="entry name" value="HATPase_dom"/>
</dbReference>
<accession>A0AA42CM66</accession>
<dbReference type="EMBL" id="JAMOIM010000047">
    <property type="protein sequence ID" value="MCW6512364.1"/>
    <property type="molecule type" value="Genomic_DNA"/>
</dbReference>
<dbReference type="PROSITE" id="PS50109">
    <property type="entry name" value="HIS_KIN"/>
    <property type="match status" value="1"/>
</dbReference>
<dbReference type="InterPro" id="IPR036890">
    <property type="entry name" value="HATPase_C_sf"/>
</dbReference>
<dbReference type="SUPFAM" id="SSF55874">
    <property type="entry name" value="ATPase domain of HSP90 chaperone/DNA topoisomerase II/histidine kinase"/>
    <property type="match status" value="1"/>
</dbReference>
<evidence type="ECO:0000256" key="4">
    <source>
        <dbReference type="ARBA" id="ARBA00022777"/>
    </source>
</evidence>
<feature type="region of interest" description="Disordered" evidence="6">
    <location>
        <begin position="1"/>
        <end position="20"/>
    </location>
</feature>
<dbReference type="PRINTS" id="PR00344">
    <property type="entry name" value="BCTRLSENSOR"/>
</dbReference>
<dbReference type="Pfam" id="PF02518">
    <property type="entry name" value="HATPase_c"/>
    <property type="match status" value="1"/>
</dbReference>
<evidence type="ECO:0000313" key="10">
    <source>
        <dbReference type="Proteomes" id="UP001165667"/>
    </source>
</evidence>
<feature type="modified residue" description="4-aspartylphosphate" evidence="5">
    <location>
        <position position="175"/>
    </location>
</feature>
<dbReference type="PROSITE" id="PS50110">
    <property type="entry name" value="RESPONSE_REGULATORY"/>
    <property type="match status" value="1"/>
</dbReference>
<dbReference type="Gene3D" id="3.30.565.10">
    <property type="entry name" value="Histidine kinase-like ATPase, C-terminal domain"/>
    <property type="match status" value="1"/>
</dbReference>
<evidence type="ECO:0000313" key="9">
    <source>
        <dbReference type="EMBL" id="MCW6512364.1"/>
    </source>
</evidence>
<dbReference type="SMART" id="SM00387">
    <property type="entry name" value="HATPase_c"/>
    <property type="match status" value="1"/>
</dbReference>
<dbReference type="InterPro" id="IPR001789">
    <property type="entry name" value="Sig_transdc_resp-reg_receiver"/>
</dbReference>
<organism evidence="9 10">
    <name type="scientific">Lichenifustis flavocetrariae</name>
    <dbReference type="NCBI Taxonomy" id="2949735"/>
    <lineage>
        <taxon>Bacteria</taxon>
        <taxon>Pseudomonadati</taxon>
        <taxon>Pseudomonadota</taxon>
        <taxon>Alphaproteobacteria</taxon>
        <taxon>Hyphomicrobiales</taxon>
        <taxon>Lichenihabitantaceae</taxon>
        <taxon>Lichenifustis</taxon>
    </lineage>
</organism>
<evidence type="ECO:0000256" key="3">
    <source>
        <dbReference type="ARBA" id="ARBA00022679"/>
    </source>
</evidence>
<comment type="catalytic activity">
    <reaction evidence="1">
        <text>ATP + protein L-histidine = ADP + protein N-phospho-L-histidine.</text>
        <dbReference type="EC" id="2.7.13.3"/>
    </reaction>
</comment>
<name>A0AA42CM66_9HYPH</name>
<sequence>MPDGGTLTFSARPEPMTDSDIQSGRLAETYVRISVHDTGAGMDATTLVRVTEPFFTTKPVGKGTGLGLAMANSFAEQSGGALTIISAPGEGTTVTLLLPSTGVRELAVAPTRDEATTAINARRSSILLVDDQALVRNVIADLLEDSGYDVIQAGDAAEALDVLMAGKTVDILVSDLSMPGLDGISLIRAAQAQRPGLPAVLLTGYVGDAPLLTLGGSFSLLRKPVNRNQLVDQVEALLAKADAACEKSLEQ</sequence>
<dbReference type="SUPFAM" id="SSF52172">
    <property type="entry name" value="CheY-like"/>
    <property type="match status" value="1"/>
</dbReference>
<dbReference type="Proteomes" id="UP001165667">
    <property type="component" value="Unassembled WGS sequence"/>
</dbReference>
<evidence type="ECO:0000259" key="7">
    <source>
        <dbReference type="PROSITE" id="PS50109"/>
    </source>
</evidence>
<evidence type="ECO:0000256" key="1">
    <source>
        <dbReference type="ARBA" id="ARBA00000085"/>
    </source>
</evidence>